<evidence type="ECO:0000256" key="1">
    <source>
        <dbReference type="ARBA" id="ARBA00022603"/>
    </source>
</evidence>
<dbReference type="InterPro" id="IPR014816">
    <property type="entry name" value="tRNA_MeTrfase_Gcd14"/>
</dbReference>
<feature type="domain" description="tRNA (adenine(58)-N(1))-methyltransferase catalytic subunit TRM61 C-terminal" evidence="7">
    <location>
        <begin position="57"/>
        <end position="237"/>
    </location>
</feature>
<dbReference type="InterPro" id="IPR029063">
    <property type="entry name" value="SAM-dependent_MTases_sf"/>
</dbReference>
<organism evidence="8">
    <name type="scientific">candidate division WOR-3 bacterium</name>
    <dbReference type="NCBI Taxonomy" id="2052148"/>
    <lineage>
        <taxon>Bacteria</taxon>
        <taxon>Bacteria division WOR-3</taxon>
    </lineage>
</organism>
<comment type="caution">
    <text evidence="8">The sequence shown here is derived from an EMBL/GenBank/DDBJ whole genome shotgun (WGS) entry which is preliminary data.</text>
</comment>
<comment type="function">
    <text evidence="5">Catalyzes the S-adenosyl-L-methionine-dependent formation of N(1)-methyladenine at position 58 (m1A58) in tRNA.</text>
</comment>
<evidence type="ECO:0000259" key="7">
    <source>
        <dbReference type="Pfam" id="PF08704"/>
    </source>
</evidence>
<dbReference type="PROSITE" id="PS51620">
    <property type="entry name" value="SAM_TRM61"/>
    <property type="match status" value="1"/>
</dbReference>
<dbReference type="InterPro" id="IPR049470">
    <property type="entry name" value="TRM61_C"/>
</dbReference>
<keyword evidence="2 5" id="KW-0808">Transferase</keyword>
<dbReference type="AlphaFoldDB" id="A0A7C6A901"/>
<keyword evidence="4 5" id="KW-0819">tRNA processing</keyword>
<evidence type="ECO:0000256" key="2">
    <source>
        <dbReference type="ARBA" id="ARBA00022679"/>
    </source>
</evidence>
<comment type="subunit">
    <text evidence="5">Homotetramer composed of a dimer of dimers.</text>
</comment>
<accession>A0A7C6A901</accession>
<feature type="binding site" evidence="6">
    <location>
        <position position="126"/>
    </location>
    <ligand>
        <name>S-adenosyl-L-methionine</name>
        <dbReference type="ChEBI" id="CHEBI:59789"/>
    </ligand>
</feature>
<dbReference type="GO" id="GO:0160107">
    <property type="term" value="F:tRNA (adenine(58)-N1)-methyltransferase activity"/>
    <property type="evidence" value="ECO:0007669"/>
    <property type="project" value="UniProtKB-EC"/>
</dbReference>
<dbReference type="EC" id="2.1.1.220" evidence="5"/>
<dbReference type="PANTHER" id="PTHR12133:SF1">
    <property type="entry name" value="TRNA (ADENINE(58)-N(1))-METHYLTRANSFERASE, MITOCHONDRIAL"/>
    <property type="match status" value="1"/>
</dbReference>
<dbReference type="FunFam" id="3.10.330.20:FF:000003">
    <property type="entry name" value="tRNA (Adenine(58)-N(1))-methyltransferase, mitochondrial isoform X1"/>
    <property type="match status" value="1"/>
</dbReference>
<feature type="binding site" evidence="6">
    <location>
        <position position="178"/>
    </location>
    <ligand>
        <name>S-adenosyl-L-methionine</name>
        <dbReference type="ChEBI" id="CHEBI:59789"/>
    </ligand>
</feature>
<feature type="binding site" evidence="6">
    <location>
        <position position="154"/>
    </location>
    <ligand>
        <name>S-adenosyl-L-methionine</name>
        <dbReference type="ChEBI" id="CHEBI:59789"/>
    </ligand>
</feature>
<comment type="similarity">
    <text evidence="5">Belongs to the class I-like SAM-binding methyltransferase superfamily. TRM61 family.</text>
</comment>
<proteinExistence type="inferred from homology"/>
<evidence type="ECO:0000256" key="4">
    <source>
        <dbReference type="ARBA" id="ARBA00022694"/>
    </source>
</evidence>
<dbReference type="PIRSF" id="PIRSF017269">
    <property type="entry name" value="GCD14"/>
    <property type="match status" value="1"/>
</dbReference>
<evidence type="ECO:0000256" key="5">
    <source>
        <dbReference type="PIRNR" id="PIRNR017269"/>
    </source>
</evidence>
<reference evidence="8" key="1">
    <citation type="journal article" date="2020" name="mSystems">
        <title>Genome- and Community-Level Interaction Insights into Carbon Utilization and Element Cycling Functions of Hydrothermarchaeota in Hydrothermal Sediment.</title>
        <authorList>
            <person name="Zhou Z."/>
            <person name="Liu Y."/>
            <person name="Xu W."/>
            <person name="Pan J."/>
            <person name="Luo Z.H."/>
            <person name="Li M."/>
        </authorList>
    </citation>
    <scope>NUCLEOTIDE SEQUENCE [LARGE SCALE GENOMIC DNA]</scope>
    <source>
        <strain evidence="8">SpSt-876</strain>
    </source>
</reference>
<dbReference type="PANTHER" id="PTHR12133">
    <property type="entry name" value="TRNA (ADENINE(58)-N(1))-METHYLTRANSFERASE"/>
    <property type="match status" value="1"/>
</dbReference>
<dbReference type="Gene3D" id="3.40.50.150">
    <property type="entry name" value="Vaccinia Virus protein VP39"/>
    <property type="match status" value="1"/>
</dbReference>
<gene>
    <name evidence="8" type="ORF">ENW73_04490</name>
</gene>
<protein>
    <recommendedName>
        <fullName evidence="5">tRNA (adenine(58)-N(1))-methyltransferase TrmI</fullName>
        <ecNumber evidence="5">2.1.1.220</ecNumber>
    </recommendedName>
</protein>
<dbReference type="Pfam" id="PF08704">
    <property type="entry name" value="GCD14"/>
    <property type="match status" value="1"/>
</dbReference>
<dbReference type="GO" id="GO:0031515">
    <property type="term" value="C:tRNA (m1A) methyltransferase complex"/>
    <property type="evidence" value="ECO:0007669"/>
    <property type="project" value="UniProtKB-UniRule"/>
</dbReference>
<evidence type="ECO:0000256" key="3">
    <source>
        <dbReference type="ARBA" id="ARBA00022691"/>
    </source>
</evidence>
<dbReference type="GO" id="GO:0030488">
    <property type="term" value="P:tRNA methylation"/>
    <property type="evidence" value="ECO:0007669"/>
    <property type="project" value="InterPro"/>
</dbReference>
<dbReference type="CDD" id="cd02440">
    <property type="entry name" value="AdoMet_MTases"/>
    <property type="match status" value="1"/>
</dbReference>
<comment type="catalytic activity">
    <reaction evidence="5">
        <text>adenosine(58) in tRNA + S-adenosyl-L-methionine = N(1)-methyladenosine(58) in tRNA + S-adenosyl-L-homocysteine + H(+)</text>
        <dbReference type="Rhea" id="RHEA:43152"/>
        <dbReference type="Rhea" id="RHEA-COMP:10365"/>
        <dbReference type="Rhea" id="RHEA-COMP:10366"/>
        <dbReference type="ChEBI" id="CHEBI:15378"/>
        <dbReference type="ChEBI" id="CHEBI:57856"/>
        <dbReference type="ChEBI" id="CHEBI:59789"/>
        <dbReference type="ChEBI" id="CHEBI:74411"/>
        <dbReference type="ChEBI" id="CHEBI:74491"/>
        <dbReference type="EC" id="2.1.1.220"/>
    </reaction>
</comment>
<evidence type="ECO:0000256" key="6">
    <source>
        <dbReference type="PIRSR" id="PIRSR017269-1"/>
    </source>
</evidence>
<dbReference type="EMBL" id="DTLI01000118">
    <property type="protein sequence ID" value="HHS52108.1"/>
    <property type="molecule type" value="Genomic_DNA"/>
</dbReference>
<sequence length="271" mass="29953">MLKPTDLVLLYNSEKANYLLSLPQAGTFSTHKGNINLGEILGKEYGDAVKSHTGDVFYLLRPTIADLAMKVKRTTTIVYPKDAGMMLLRTIIFPGAKVIEVGGGSGALTAILANFVRPQGKVYSFEVRKDFLENARANIKRFGLEEWVCFIEADVAKQGFSLKEVGLNTAWADAVFIDLPEPWGVINFAQQVLKGGHSLVSLSPTVEQIKKTKSALELAGFTRIRAVELLERELLVKFSGTRPRERMISHTAYLLFAQKINQGPRKPNVSA</sequence>
<keyword evidence="3 5" id="KW-0949">S-adenosyl-L-methionine</keyword>
<feature type="binding site" evidence="6">
    <location>
        <begin position="105"/>
        <end position="108"/>
    </location>
    <ligand>
        <name>S-adenosyl-L-methionine</name>
        <dbReference type="ChEBI" id="CHEBI:59789"/>
    </ligand>
</feature>
<keyword evidence="1 5" id="KW-0489">Methyltransferase</keyword>
<dbReference type="Gene3D" id="3.10.330.20">
    <property type="match status" value="1"/>
</dbReference>
<evidence type="ECO:0000313" key="8">
    <source>
        <dbReference type="EMBL" id="HHS52108.1"/>
    </source>
</evidence>
<name>A0A7C6A901_UNCW3</name>
<dbReference type="SUPFAM" id="SSF53335">
    <property type="entry name" value="S-adenosyl-L-methionine-dependent methyltransferases"/>
    <property type="match status" value="1"/>
</dbReference>